<dbReference type="AlphaFoldDB" id="A6DLK0"/>
<dbReference type="EMBL" id="ABCK01000009">
    <property type="protein sequence ID" value="EDM27455.1"/>
    <property type="molecule type" value="Genomic_DNA"/>
</dbReference>
<accession>A6DLK0</accession>
<evidence type="ECO:0000313" key="2">
    <source>
        <dbReference type="EMBL" id="EDM27455.1"/>
    </source>
</evidence>
<sequence>MNSRQIRQKYNDKARVLRKKNKELDSKKNTNKAKLNQLRSDMNRALKSASDKKSR</sequence>
<evidence type="ECO:0000313" key="3">
    <source>
        <dbReference type="Proteomes" id="UP000004947"/>
    </source>
</evidence>
<organism evidence="2 3">
    <name type="scientific">Lentisphaera araneosa HTCC2155</name>
    <dbReference type="NCBI Taxonomy" id="313628"/>
    <lineage>
        <taxon>Bacteria</taxon>
        <taxon>Pseudomonadati</taxon>
        <taxon>Lentisphaerota</taxon>
        <taxon>Lentisphaeria</taxon>
        <taxon>Lentisphaerales</taxon>
        <taxon>Lentisphaeraceae</taxon>
        <taxon>Lentisphaera</taxon>
    </lineage>
</organism>
<comment type="caution">
    <text evidence="2">The sequence shown here is derived from an EMBL/GenBank/DDBJ whole genome shotgun (WGS) entry which is preliminary data.</text>
</comment>
<reference evidence="2 3" key="1">
    <citation type="journal article" date="2010" name="J. Bacteriol.">
        <title>Genome sequence of Lentisphaera araneosa HTCC2155T, the type species of the order Lentisphaerales in the phylum Lentisphaerae.</title>
        <authorList>
            <person name="Thrash J.C."/>
            <person name="Cho J.C."/>
            <person name="Vergin K.L."/>
            <person name="Morris R.M."/>
            <person name="Giovannoni S.J."/>
        </authorList>
    </citation>
    <scope>NUCLEOTIDE SEQUENCE [LARGE SCALE GENOMIC DNA]</scope>
    <source>
        <strain evidence="2 3">HTCC2155</strain>
    </source>
</reference>
<evidence type="ECO:0000256" key="1">
    <source>
        <dbReference type="SAM" id="MobiDB-lite"/>
    </source>
</evidence>
<feature type="compositionally biased region" description="Basic and acidic residues" evidence="1">
    <location>
        <begin position="41"/>
        <end position="55"/>
    </location>
</feature>
<dbReference type="STRING" id="313628.LNTAR_05066"/>
<protein>
    <submittedName>
        <fullName evidence="2">Uncharacterized protein</fullName>
    </submittedName>
</protein>
<keyword evidence="3" id="KW-1185">Reference proteome</keyword>
<name>A6DLK0_9BACT</name>
<feature type="region of interest" description="Disordered" evidence="1">
    <location>
        <begin position="1"/>
        <end position="55"/>
    </location>
</feature>
<dbReference type="RefSeq" id="WP_007278759.1">
    <property type="nucleotide sequence ID" value="NZ_ABCK01000009.1"/>
</dbReference>
<gene>
    <name evidence="2" type="ORF">LNTAR_05066</name>
</gene>
<proteinExistence type="predicted"/>
<dbReference type="Proteomes" id="UP000004947">
    <property type="component" value="Unassembled WGS sequence"/>
</dbReference>